<dbReference type="Proteomes" id="UP000786387">
    <property type="component" value="Unassembled WGS sequence"/>
</dbReference>
<protein>
    <submittedName>
        <fullName evidence="2">Copper-binding protein</fullName>
    </submittedName>
</protein>
<gene>
    <name evidence="2" type="ORF">G7026_21120</name>
</gene>
<accession>A0ABR5Z6T9</accession>
<feature type="signal peptide" evidence="1">
    <location>
        <begin position="1"/>
        <end position="20"/>
    </location>
</feature>
<dbReference type="RefSeq" id="WP_181073017.1">
    <property type="nucleotide sequence ID" value="NZ_JAAMRF010000013.1"/>
</dbReference>
<dbReference type="EMBL" id="JAAMRF010000013">
    <property type="protein sequence ID" value="MBA1275851.1"/>
    <property type="molecule type" value="Genomic_DNA"/>
</dbReference>
<name>A0ABR5Z6T9_9GAMM</name>
<keyword evidence="3" id="KW-1185">Reference proteome</keyword>
<feature type="chain" id="PRO_5046973064" evidence="1">
    <location>
        <begin position="21"/>
        <end position="117"/>
    </location>
</feature>
<evidence type="ECO:0000256" key="1">
    <source>
        <dbReference type="SAM" id="SignalP"/>
    </source>
</evidence>
<reference evidence="2 3" key="1">
    <citation type="submission" date="2020-02" db="EMBL/GenBank/DDBJ databases">
        <title>Synteny-based analysis reveals conserved mechanism for high triclosan tolerance in Pseudomonas, as well as instances of horizontal transfer.</title>
        <authorList>
            <person name="Mcfarland A.G."/>
            <person name="Bertucci H.K."/>
            <person name="Litmann E."/>
            <person name="Shen J."/>
            <person name="Huttenhower C."/>
            <person name="Hartmann E.M."/>
        </authorList>
    </citation>
    <scope>NUCLEOTIDE SEQUENCE [LARGE SCALE GENOMIC DNA]</scope>
    <source>
        <strain evidence="2 3">115A1</strain>
    </source>
</reference>
<proteinExistence type="predicted"/>
<dbReference type="InterPro" id="IPR042230">
    <property type="entry name" value="CusF_sf"/>
</dbReference>
<dbReference type="InterPro" id="IPR021647">
    <property type="entry name" value="CusF_Ec"/>
</dbReference>
<dbReference type="Gene3D" id="2.40.50.320">
    <property type="entry name" value="Copper binding periplasmic protein CusF"/>
    <property type="match status" value="1"/>
</dbReference>
<evidence type="ECO:0000313" key="3">
    <source>
        <dbReference type="Proteomes" id="UP000786387"/>
    </source>
</evidence>
<evidence type="ECO:0000313" key="2">
    <source>
        <dbReference type="EMBL" id="MBA1275851.1"/>
    </source>
</evidence>
<dbReference type="Pfam" id="PF11604">
    <property type="entry name" value="CusF_Ec"/>
    <property type="match status" value="1"/>
</dbReference>
<keyword evidence="1" id="KW-0732">Signal</keyword>
<comment type="caution">
    <text evidence="2">The sequence shown here is derived from an EMBL/GenBank/DDBJ whole genome shotgun (WGS) entry which is preliminary data.</text>
</comment>
<sequence length="117" mass="12475">MKTLVAASLVLLCFNLPSHAQDLLKPTDQQPLVENISDQALEADTAVTAEGKITAIDVAKEGVTIAHGPVPSLKWPENRTTFRARPEQLRGLAVGDRVAFSFQADGSGAALVAIEKR</sequence>
<organism evidence="2 3">
    <name type="scientific">Stutzerimonas azotifigens</name>
    <dbReference type="NCBI Taxonomy" id="291995"/>
    <lineage>
        <taxon>Bacteria</taxon>
        <taxon>Pseudomonadati</taxon>
        <taxon>Pseudomonadota</taxon>
        <taxon>Gammaproteobacteria</taxon>
        <taxon>Pseudomonadales</taxon>
        <taxon>Pseudomonadaceae</taxon>
        <taxon>Stutzerimonas</taxon>
    </lineage>
</organism>